<name>A0AAD1UAP1_EUPCR</name>
<evidence type="ECO:0000313" key="5">
    <source>
        <dbReference type="Proteomes" id="UP001295684"/>
    </source>
</evidence>
<evidence type="ECO:0000256" key="2">
    <source>
        <dbReference type="ARBA" id="ARBA00022741"/>
    </source>
</evidence>
<dbReference type="GO" id="GO:0005524">
    <property type="term" value="F:ATP binding"/>
    <property type="evidence" value="ECO:0007669"/>
    <property type="project" value="UniProtKB-KW"/>
</dbReference>
<protein>
    <recommendedName>
        <fullName evidence="6">Tubulin-tyrosine ligase family protein</fullName>
    </recommendedName>
</protein>
<keyword evidence="2" id="KW-0547">Nucleotide-binding</keyword>
<gene>
    <name evidence="4" type="ORF">ECRASSUSDP1_LOCUS6929</name>
</gene>
<dbReference type="EMBL" id="CAMPGE010006734">
    <property type="protein sequence ID" value="CAI2365616.1"/>
    <property type="molecule type" value="Genomic_DNA"/>
</dbReference>
<dbReference type="AlphaFoldDB" id="A0AAD1UAP1"/>
<evidence type="ECO:0000313" key="4">
    <source>
        <dbReference type="EMBL" id="CAI2365616.1"/>
    </source>
</evidence>
<dbReference type="GO" id="GO:0036064">
    <property type="term" value="C:ciliary basal body"/>
    <property type="evidence" value="ECO:0007669"/>
    <property type="project" value="TreeGrafter"/>
</dbReference>
<accession>A0AAD1UAP1</accession>
<dbReference type="PANTHER" id="PTHR12241">
    <property type="entry name" value="TUBULIN POLYGLUTAMYLASE"/>
    <property type="match status" value="1"/>
</dbReference>
<evidence type="ECO:0008006" key="6">
    <source>
        <dbReference type="Google" id="ProtNLM"/>
    </source>
</evidence>
<proteinExistence type="predicted"/>
<reference evidence="4" key="1">
    <citation type="submission" date="2023-07" db="EMBL/GenBank/DDBJ databases">
        <authorList>
            <consortium name="AG Swart"/>
            <person name="Singh M."/>
            <person name="Singh A."/>
            <person name="Seah K."/>
            <person name="Emmerich C."/>
        </authorList>
    </citation>
    <scope>NUCLEOTIDE SEQUENCE</scope>
    <source>
        <strain evidence="4">DP1</strain>
    </source>
</reference>
<keyword evidence="3" id="KW-0067">ATP-binding</keyword>
<dbReference type="GO" id="GO:0000226">
    <property type="term" value="P:microtubule cytoskeleton organization"/>
    <property type="evidence" value="ECO:0007669"/>
    <property type="project" value="TreeGrafter"/>
</dbReference>
<dbReference type="SUPFAM" id="SSF56059">
    <property type="entry name" value="Glutathione synthetase ATP-binding domain-like"/>
    <property type="match status" value="1"/>
</dbReference>
<dbReference type="Proteomes" id="UP001295684">
    <property type="component" value="Unassembled WGS sequence"/>
</dbReference>
<keyword evidence="5" id="KW-1185">Reference proteome</keyword>
<evidence type="ECO:0000256" key="1">
    <source>
        <dbReference type="ARBA" id="ARBA00022598"/>
    </source>
</evidence>
<comment type="caution">
    <text evidence="4">The sequence shown here is derived from an EMBL/GenBank/DDBJ whole genome shotgun (WGS) entry which is preliminary data.</text>
</comment>
<evidence type="ECO:0000256" key="3">
    <source>
        <dbReference type="ARBA" id="ARBA00022840"/>
    </source>
</evidence>
<organism evidence="4 5">
    <name type="scientific">Euplotes crassus</name>
    <dbReference type="NCBI Taxonomy" id="5936"/>
    <lineage>
        <taxon>Eukaryota</taxon>
        <taxon>Sar</taxon>
        <taxon>Alveolata</taxon>
        <taxon>Ciliophora</taxon>
        <taxon>Intramacronucleata</taxon>
        <taxon>Spirotrichea</taxon>
        <taxon>Hypotrichia</taxon>
        <taxon>Euplotida</taxon>
        <taxon>Euplotidae</taxon>
        <taxon>Moneuplotes</taxon>
    </lineage>
</organism>
<dbReference type="PANTHER" id="PTHR12241:SF154">
    <property type="entry name" value="TUBULIN POLYGLUTAMYLASE TTLL11"/>
    <property type="match status" value="1"/>
</dbReference>
<dbReference type="GO" id="GO:0015631">
    <property type="term" value="F:tubulin binding"/>
    <property type="evidence" value="ECO:0007669"/>
    <property type="project" value="TreeGrafter"/>
</dbReference>
<sequence>MESTPSLEETKQIPNPPQKSCECKPIKKKFKCVIYDAEARYDKNLVKCVCERFKNFKYSNNIRVANLMWFGKHLYESDVELCGKIKGFVNKVPGAGVFNEKQTQGRVLSQLAKVFPEEFAFHPRSFCLPKDTDDLEEAIKANPKKLLIAKPNEGGGGGGIFLFKSMKDLSGFTWASECVVQRYIANPLLINNRKWDMRVYVMIHGINPMKAYLATDYGLARFCTEDYDTSDPNNILSHLTNYSLNKNSEGYVKDQDLDENSEENNTKISLDLVWKLIQKQYPDVDIETDCKQKMRDIVINVLSGMRSTIELGYLEMTKLKSVEHNKKFYQILGFDIMFDDEFNGWLFEVNSYPSMDIFYHKDKSDGTYDKEKSEIDERVKSTIFAEAARILIAKDESDVFEQVYDSQEQEGLYEDVFEIYKKLSGIRLGQSISSSKFSKLSKYLPKSLSMSQVDLEILFTKLKHSETTSIGLMGFFEGLSMISSSNSIDLSDLTSQIISNFD</sequence>
<keyword evidence="1" id="KW-0436">Ligase</keyword>
<dbReference type="InterPro" id="IPR004344">
    <property type="entry name" value="TTL/TTLL_fam"/>
</dbReference>
<dbReference type="GO" id="GO:0070740">
    <property type="term" value="F:tubulin-glutamic acid ligase activity"/>
    <property type="evidence" value="ECO:0007669"/>
    <property type="project" value="TreeGrafter"/>
</dbReference>
<dbReference type="Gene3D" id="3.30.470.20">
    <property type="entry name" value="ATP-grasp fold, B domain"/>
    <property type="match status" value="1"/>
</dbReference>
<dbReference type="PROSITE" id="PS51221">
    <property type="entry name" value="TTL"/>
    <property type="match status" value="1"/>
</dbReference>
<dbReference type="Pfam" id="PF03133">
    <property type="entry name" value="TTL"/>
    <property type="match status" value="1"/>
</dbReference>